<keyword evidence="1" id="KW-0812">Transmembrane</keyword>
<organism evidence="2 3">
    <name type="scientific">Arthrobacter gyeryongensis</name>
    <dbReference type="NCBI Taxonomy" id="1650592"/>
    <lineage>
        <taxon>Bacteria</taxon>
        <taxon>Bacillati</taxon>
        <taxon>Actinomycetota</taxon>
        <taxon>Actinomycetes</taxon>
        <taxon>Micrococcales</taxon>
        <taxon>Micrococcaceae</taxon>
        <taxon>Arthrobacter</taxon>
    </lineage>
</organism>
<protein>
    <submittedName>
        <fullName evidence="2">Uncharacterized protein</fullName>
    </submittedName>
</protein>
<dbReference type="EMBL" id="BAABKK010000021">
    <property type="protein sequence ID" value="GAA5196774.1"/>
    <property type="molecule type" value="Genomic_DNA"/>
</dbReference>
<name>A0ABP9SKR4_9MICC</name>
<reference evidence="3" key="1">
    <citation type="journal article" date="2019" name="Int. J. Syst. Evol. Microbiol.">
        <title>The Global Catalogue of Microorganisms (GCM) 10K type strain sequencing project: providing services to taxonomists for standard genome sequencing and annotation.</title>
        <authorList>
            <consortium name="The Broad Institute Genomics Platform"/>
            <consortium name="The Broad Institute Genome Sequencing Center for Infectious Disease"/>
            <person name="Wu L."/>
            <person name="Ma J."/>
        </authorList>
    </citation>
    <scope>NUCLEOTIDE SEQUENCE [LARGE SCALE GENOMIC DNA]</scope>
    <source>
        <strain evidence="3">JCM 18514</strain>
    </source>
</reference>
<evidence type="ECO:0000313" key="2">
    <source>
        <dbReference type="EMBL" id="GAA5196774.1"/>
    </source>
</evidence>
<accession>A0ABP9SKR4</accession>
<gene>
    <name evidence="2" type="ORF">GCM10023346_29950</name>
</gene>
<proteinExistence type="predicted"/>
<keyword evidence="3" id="KW-1185">Reference proteome</keyword>
<keyword evidence="1" id="KW-1133">Transmembrane helix</keyword>
<dbReference type="Proteomes" id="UP001500200">
    <property type="component" value="Unassembled WGS sequence"/>
</dbReference>
<evidence type="ECO:0000313" key="3">
    <source>
        <dbReference type="Proteomes" id="UP001500200"/>
    </source>
</evidence>
<feature type="transmembrane region" description="Helical" evidence="1">
    <location>
        <begin position="47"/>
        <end position="68"/>
    </location>
</feature>
<evidence type="ECO:0000256" key="1">
    <source>
        <dbReference type="SAM" id="Phobius"/>
    </source>
</evidence>
<sequence length="96" mass="10235">MVGSSIEKLGPRAGRMGFRYPWVTPLSDSIRAIATIIPVMVRRATAVVAGGAVLLAMCFLECGGLLCLGVGKCEWVMRVTTLGPPSTLARNLFEIL</sequence>
<keyword evidence="1" id="KW-0472">Membrane</keyword>
<comment type="caution">
    <text evidence="2">The sequence shown here is derived from an EMBL/GenBank/DDBJ whole genome shotgun (WGS) entry which is preliminary data.</text>
</comment>